<dbReference type="Proteomes" id="UP000239406">
    <property type="component" value="Unassembled WGS sequence"/>
</dbReference>
<evidence type="ECO:0000313" key="2">
    <source>
        <dbReference type="EMBL" id="PPE69682.1"/>
    </source>
</evidence>
<dbReference type="InterPro" id="IPR052186">
    <property type="entry name" value="Hydantoin_racemase-like"/>
</dbReference>
<accession>A0A2S5T3Z6</accession>
<sequence>MPTEDPMPRRLLLVNPNTSAPVTARLAQHVQAALRDEDVTVQACTARFGAEYISSEASYAVAAHATLDAYAAAVAIDGRPDAVLVGCFGDPGVFALRELCPHPVTGLAEAAMREAAALGRFAIVTGGAAWAPMLRRLAYGLGLHEALAGVHTVAASGLQLSSDLDAARAALRPACLAAAQGEGVRSVIVGGAGLAGLAARLAGDVPVPLIDSVEAGARQALRAAPAAVAASAVRWQGLSAPLQQLLLG</sequence>
<dbReference type="Gene3D" id="3.40.50.12500">
    <property type="match status" value="1"/>
</dbReference>
<dbReference type="InterPro" id="IPR015942">
    <property type="entry name" value="Asp/Glu/hydantoin_racemase"/>
</dbReference>
<dbReference type="Pfam" id="PF01177">
    <property type="entry name" value="Asp_Glu_race"/>
    <property type="match status" value="1"/>
</dbReference>
<dbReference type="GO" id="GO:0047661">
    <property type="term" value="F:amino-acid racemase activity"/>
    <property type="evidence" value="ECO:0007669"/>
    <property type="project" value="InterPro"/>
</dbReference>
<comment type="similarity">
    <text evidence="1">Belongs to the HyuE racemase family.</text>
</comment>
<evidence type="ECO:0000313" key="3">
    <source>
        <dbReference type="Proteomes" id="UP000239406"/>
    </source>
</evidence>
<dbReference type="AlphaFoldDB" id="A0A2S5T3Z6"/>
<dbReference type="PANTHER" id="PTHR28047:SF5">
    <property type="entry name" value="PROTEIN DCG1"/>
    <property type="match status" value="1"/>
</dbReference>
<dbReference type="EMBL" id="PSNY01000010">
    <property type="protein sequence ID" value="PPE69682.1"/>
    <property type="molecule type" value="Genomic_DNA"/>
</dbReference>
<evidence type="ECO:0000256" key="1">
    <source>
        <dbReference type="ARBA" id="ARBA00038414"/>
    </source>
</evidence>
<reference evidence="2 3" key="1">
    <citation type="submission" date="2018-02" db="EMBL/GenBank/DDBJ databases">
        <title>Reclassifiation of [Polyangium] brachysporum DSM 7029 as Guopingzhaonella breviflexa gen. nov., sp. nov., a member of the family Comamonadaceae.</title>
        <authorList>
            <person name="Tang B."/>
        </authorList>
    </citation>
    <scope>NUCLEOTIDE SEQUENCE [LARGE SCALE GENOMIC DNA]</scope>
    <source>
        <strain evidence="2 3">DSM 15344</strain>
    </source>
</reference>
<protein>
    <submittedName>
        <fullName evidence="2">Asp/Glu racemase</fullName>
    </submittedName>
</protein>
<proteinExistence type="inferred from homology"/>
<dbReference type="PANTHER" id="PTHR28047">
    <property type="entry name" value="PROTEIN DCG1"/>
    <property type="match status" value="1"/>
</dbReference>
<gene>
    <name evidence="2" type="ORF">C1702_10830</name>
</gene>
<name>A0A2S5T3Z6_9BURK</name>
<keyword evidence="3" id="KW-1185">Reference proteome</keyword>
<dbReference type="OrthoDB" id="9791723at2"/>
<comment type="caution">
    <text evidence="2">The sequence shown here is derived from an EMBL/GenBank/DDBJ whole genome shotgun (WGS) entry which is preliminary data.</text>
</comment>
<organism evidence="2 3">
    <name type="scientific">Caldimonas thermodepolymerans</name>
    <dbReference type="NCBI Taxonomy" id="215580"/>
    <lineage>
        <taxon>Bacteria</taxon>
        <taxon>Pseudomonadati</taxon>
        <taxon>Pseudomonadota</taxon>
        <taxon>Betaproteobacteria</taxon>
        <taxon>Burkholderiales</taxon>
        <taxon>Sphaerotilaceae</taxon>
        <taxon>Caldimonas</taxon>
    </lineage>
</organism>
<dbReference type="InterPro" id="IPR053714">
    <property type="entry name" value="Iso_Racemase_Enz_sf"/>
</dbReference>